<sequence length="311" mass="35001">MPKKSVKRKHLKEMDHLKRKMRKLEKEFRKRHDDSSDESSSSSTSDDTSSASLPSTTRSESPEPLTALGNAMGADPTNNSLFGPNIPDEVVVRWKSYLSMGVDKEMKNNLLEKYKIPENCQILQGPKLNPEVQALLSPIEQKKDNFLLELQTVMGKGLTALEIVLTRLAKEKGEEDNGEPNEDLSGLAESAQLFCIAHNIVSAHRKFQINHHFNPKTRKLAAAQPIDLLLFGADFAEKCKNAKVLETTAKELQATASSSKNSTAVASKKRWKPTTTWQDKGAGRYEGKYKPRYYRARNKPQSKNYKKEGRK</sequence>
<keyword evidence="3" id="KW-1185">Reference proteome</keyword>
<organism evidence="2 3">
    <name type="scientific">Callosobruchus maculatus</name>
    <name type="common">Southern cowpea weevil</name>
    <name type="synonym">Pulse bruchid</name>
    <dbReference type="NCBI Taxonomy" id="64391"/>
    <lineage>
        <taxon>Eukaryota</taxon>
        <taxon>Metazoa</taxon>
        <taxon>Ecdysozoa</taxon>
        <taxon>Arthropoda</taxon>
        <taxon>Hexapoda</taxon>
        <taxon>Insecta</taxon>
        <taxon>Pterygota</taxon>
        <taxon>Neoptera</taxon>
        <taxon>Endopterygota</taxon>
        <taxon>Coleoptera</taxon>
        <taxon>Polyphaga</taxon>
        <taxon>Cucujiformia</taxon>
        <taxon>Chrysomeloidea</taxon>
        <taxon>Chrysomelidae</taxon>
        <taxon>Bruchinae</taxon>
        <taxon>Bruchini</taxon>
        <taxon>Callosobruchus</taxon>
    </lineage>
</organism>
<dbReference type="OrthoDB" id="6760539at2759"/>
<feature type="region of interest" description="Disordered" evidence="1">
    <location>
        <begin position="1"/>
        <end position="82"/>
    </location>
</feature>
<evidence type="ECO:0000313" key="3">
    <source>
        <dbReference type="Proteomes" id="UP000410492"/>
    </source>
</evidence>
<dbReference type="EMBL" id="CAACVG010007809">
    <property type="protein sequence ID" value="VEN47171.1"/>
    <property type="molecule type" value="Genomic_DNA"/>
</dbReference>
<proteinExistence type="predicted"/>
<name>A0A653CGX8_CALMS</name>
<dbReference type="Proteomes" id="UP000410492">
    <property type="component" value="Unassembled WGS sequence"/>
</dbReference>
<dbReference type="PANTHER" id="PTHR34239">
    <property type="entry name" value="APPLE DOMAIN-CONTAINING PROTEIN"/>
    <property type="match status" value="1"/>
</dbReference>
<protein>
    <submittedName>
        <fullName evidence="2">Uncharacterized protein</fullName>
    </submittedName>
</protein>
<feature type="compositionally biased region" description="Basic residues" evidence="1">
    <location>
        <begin position="290"/>
        <end position="300"/>
    </location>
</feature>
<dbReference type="PANTHER" id="PTHR34239:SF2">
    <property type="entry name" value="TRANSPOSABLE ELEMENT P TRANSPOSASE_THAP9 CONSERVED DOMAIN-CONTAINING PROTEIN"/>
    <property type="match status" value="1"/>
</dbReference>
<evidence type="ECO:0000256" key="1">
    <source>
        <dbReference type="SAM" id="MobiDB-lite"/>
    </source>
</evidence>
<dbReference type="AlphaFoldDB" id="A0A653CGX8"/>
<feature type="compositionally biased region" description="Low complexity" evidence="1">
    <location>
        <begin position="38"/>
        <end position="57"/>
    </location>
</feature>
<feature type="compositionally biased region" description="Polar residues" evidence="1">
    <location>
        <begin position="254"/>
        <end position="265"/>
    </location>
</feature>
<feature type="region of interest" description="Disordered" evidence="1">
    <location>
        <begin position="253"/>
        <end position="311"/>
    </location>
</feature>
<gene>
    <name evidence="2" type="ORF">CALMAC_LOCUS9020</name>
</gene>
<reference evidence="2 3" key="1">
    <citation type="submission" date="2019-01" db="EMBL/GenBank/DDBJ databases">
        <authorList>
            <person name="Sayadi A."/>
        </authorList>
    </citation>
    <scope>NUCLEOTIDE SEQUENCE [LARGE SCALE GENOMIC DNA]</scope>
</reference>
<feature type="compositionally biased region" description="Basic residues" evidence="1">
    <location>
        <begin position="1"/>
        <end position="23"/>
    </location>
</feature>
<evidence type="ECO:0000313" key="2">
    <source>
        <dbReference type="EMBL" id="VEN47171.1"/>
    </source>
</evidence>
<feature type="compositionally biased region" description="Basic and acidic residues" evidence="1">
    <location>
        <begin position="24"/>
        <end position="34"/>
    </location>
</feature>
<accession>A0A653CGX8</accession>